<dbReference type="EMBL" id="KZ502736">
    <property type="protein sequence ID" value="PKU73579.1"/>
    <property type="molecule type" value="Genomic_DNA"/>
</dbReference>
<organism evidence="2 3">
    <name type="scientific">Dendrobium catenatum</name>
    <dbReference type="NCBI Taxonomy" id="906689"/>
    <lineage>
        <taxon>Eukaryota</taxon>
        <taxon>Viridiplantae</taxon>
        <taxon>Streptophyta</taxon>
        <taxon>Embryophyta</taxon>
        <taxon>Tracheophyta</taxon>
        <taxon>Spermatophyta</taxon>
        <taxon>Magnoliopsida</taxon>
        <taxon>Liliopsida</taxon>
        <taxon>Asparagales</taxon>
        <taxon>Orchidaceae</taxon>
        <taxon>Epidendroideae</taxon>
        <taxon>Malaxideae</taxon>
        <taxon>Dendrobiinae</taxon>
        <taxon>Dendrobium</taxon>
    </lineage>
</organism>
<proteinExistence type="predicted"/>
<dbReference type="AlphaFoldDB" id="A0A2I0WD47"/>
<evidence type="ECO:0000256" key="1">
    <source>
        <dbReference type="SAM" id="MobiDB-lite"/>
    </source>
</evidence>
<evidence type="ECO:0000313" key="2">
    <source>
        <dbReference type="EMBL" id="PKU73579.1"/>
    </source>
</evidence>
<evidence type="ECO:0000313" key="3">
    <source>
        <dbReference type="Proteomes" id="UP000233837"/>
    </source>
</evidence>
<dbReference type="Proteomes" id="UP000233837">
    <property type="component" value="Unassembled WGS sequence"/>
</dbReference>
<feature type="region of interest" description="Disordered" evidence="1">
    <location>
        <begin position="73"/>
        <end position="105"/>
    </location>
</feature>
<reference evidence="2 3" key="1">
    <citation type="journal article" date="2016" name="Sci. Rep.">
        <title>The Dendrobium catenatum Lindl. genome sequence provides insights into polysaccharide synthase, floral development and adaptive evolution.</title>
        <authorList>
            <person name="Zhang G.Q."/>
            <person name="Xu Q."/>
            <person name="Bian C."/>
            <person name="Tsai W.C."/>
            <person name="Yeh C.M."/>
            <person name="Liu K.W."/>
            <person name="Yoshida K."/>
            <person name="Zhang L.S."/>
            <person name="Chang S.B."/>
            <person name="Chen F."/>
            <person name="Shi Y."/>
            <person name="Su Y.Y."/>
            <person name="Zhang Y.Q."/>
            <person name="Chen L.J."/>
            <person name="Yin Y."/>
            <person name="Lin M."/>
            <person name="Huang H."/>
            <person name="Deng H."/>
            <person name="Wang Z.W."/>
            <person name="Zhu S.L."/>
            <person name="Zhao X."/>
            <person name="Deng C."/>
            <person name="Niu S.C."/>
            <person name="Huang J."/>
            <person name="Wang M."/>
            <person name="Liu G.H."/>
            <person name="Yang H.J."/>
            <person name="Xiao X.J."/>
            <person name="Hsiao Y.Y."/>
            <person name="Wu W.L."/>
            <person name="Chen Y.Y."/>
            <person name="Mitsuda N."/>
            <person name="Ohme-Takagi M."/>
            <person name="Luo Y.B."/>
            <person name="Van de Peer Y."/>
            <person name="Liu Z.J."/>
        </authorList>
    </citation>
    <scope>NUCLEOTIDE SEQUENCE [LARGE SCALE GENOMIC DNA]</scope>
    <source>
        <tissue evidence="2">The whole plant</tissue>
    </source>
</reference>
<accession>A0A2I0WD47</accession>
<keyword evidence="3" id="KW-1185">Reference proteome</keyword>
<protein>
    <submittedName>
        <fullName evidence="2">Uncharacterized protein</fullName>
    </submittedName>
</protein>
<sequence>MTPTGEATTIVEGTREELEVDVEASSIGELRLGMLDWAGSRASERSGMSDGPPVVPVAPPAVWPSAFNDGCTDDFANISGGKPPDSTRTGGKPPDSTRTGGLPAA</sequence>
<gene>
    <name evidence="2" type="ORF">MA16_Dca021908</name>
</gene>
<name>A0A2I0WD47_9ASPA</name>
<reference evidence="2 3" key="2">
    <citation type="journal article" date="2017" name="Nature">
        <title>The Apostasia genome and the evolution of orchids.</title>
        <authorList>
            <person name="Zhang G.Q."/>
            <person name="Liu K.W."/>
            <person name="Li Z."/>
            <person name="Lohaus R."/>
            <person name="Hsiao Y.Y."/>
            <person name="Niu S.C."/>
            <person name="Wang J.Y."/>
            <person name="Lin Y.C."/>
            <person name="Xu Q."/>
            <person name="Chen L.J."/>
            <person name="Yoshida K."/>
            <person name="Fujiwara S."/>
            <person name="Wang Z.W."/>
            <person name="Zhang Y.Q."/>
            <person name="Mitsuda N."/>
            <person name="Wang M."/>
            <person name="Liu G.H."/>
            <person name="Pecoraro L."/>
            <person name="Huang H.X."/>
            <person name="Xiao X.J."/>
            <person name="Lin M."/>
            <person name="Wu X.Y."/>
            <person name="Wu W.L."/>
            <person name="Chen Y.Y."/>
            <person name="Chang S.B."/>
            <person name="Sakamoto S."/>
            <person name="Ohme-Takagi M."/>
            <person name="Yagi M."/>
            <person name="Zeng S.J."/>
            <person name="Shen C.Y."/>
            <person name="Yeh C.M."/>
            <person name="Luo Y.B."/>
            <person name="Tsai W.C."/>
            <person name="Van de Peer Y."/>
            <person name="Liu Z.J."/>
        </authorList>
    </citation>
    <scope>NUCLEOTIDE SEQUENCE [LARGE SCALE GENOMIC DNA]</scope>
    <source>
        <tissue evidence="2">The whole plant</tissue>
    </source>
</reference>